<organism evidence="7 8">
    <name type="scientific">Salinicola rhizosphaerae</name>
    <dbReference type="NCBI Taxonomy" id="1443141"/>
    <lineage>
        <taxon>Bacteria</taxon>
        <taxon>Pseudomonadati</taxon>
        <taxon>Pseudomonadota</taxon>
        <taxon>Gammaproteobacteria</taxon>
        <taxon>Oceanospirillales</taxon>
        <taxon>Halomonadaceae</taxon>
        <taxon>Salinicola</taxon>
    </lineage>
</organism>
<dbReference type="InterPro" id="IPR043795">
    <property type="entry name" value="N-alpha-Ac-DABA-like"/>
</dbReference>
<accession>A0ABQ3DY61</accession>
<dbReference type="PANTHER" id="PTHR37326">
    <property type="entry name" value="BLL3975 PROTEIN"/>
    <property type="match status" value="1"/>
</dbReference>
<comment type="caution">
    <text evidence="7">The sequence shown here is derived from an EMBL/GenBank/DDBJ whole genome shotgun (WGS) entry which is preliminary data.</text>
</comment>
<name>A0ABQ3DY61_9GAMM</name>
<evidence type="ECO:0000256" key="3">
    <source>
        <dbReference type="ARBA" id="ARBA00022801"/>
    </source>
</evidence>
<evidence type="ECO:0000259" key="6">
    <source>
        <dbReference type="Pfam" id="PF24827"/>
    </source>
</evidence>
<dbReference type="Proteomes" id="UP000646745">
    <property type="component" value="Unassembled WGS sequence"/>
</dbReference>
<sequence>MSASLRPSPISATVDFDAKGVQHGFLKLPISIDTSAWGAVMIPITVVANGEGPTALLTGGNHGDEYEGITALMKLANTLKAEDVRGRVIIVPMMNTPAAEAGKRTSSLDGGNMNRSFPGDPNGGPTSQIADYFNRVLVPMCDVALDLHSGGRTLDIVPFAAAHRLDDLAQEAASLAGAIAFGAPYAMMMFELDAAKLYDTAVESQGKTFVTTELGGGGTSTPQSLAITERGVRNFLVHYGLVEGELEVPTEPMIAVDMPDASCYVQSEHTGLLELTVALGEMVEKGDVLARVFDMTRTGSAPVEYRAERDGVVIARRFPAKVGMGDTIAVVAEVVESLERDSFSAPKPVGSSSAPKPAE</sequence>
<dbReference type="PANTHER" id="PTHR37326:SF1">
    <property type="entry name" value="BLL3975 PROTEIN"/>
    <property type="match status" value="1"/>
</dbReference>
<dbReference type="CDD" id="cd06252">
    <property type="entry name" value="M14_ASTE_ASPA-like"/>
    <property type="match status" value="1"/>
</dbReference>
<dbReference type="SUPFAM" id="SSF53187">
    <property type="entry name" value="Zn-dependent exopeptidases"/>
    <property type="match status" value="1"/>
</dbReference>
<dbReference type="InterPro" id="IPR053138">
    <property type="entry name" value="N-alpha-Ac-DABA_deacetylase"/>
</dbReference>
<feature type="compositionally biased region" description="Polar residues" evidence="5">
    <location>
        <begin position="350"/>
        <end position="359"/>
    </location>
</feature>
<proteinExistence type="predicted"/>
<reference evidence="8" key="1">
    <citation type="journal article" date="2019" name="Int. J. Syst. Evol. Microbiol.">
        <title>The Global Catalogue of Microorganisms (GCM) 10K type strain sequencing project: providing services to taxonomists for standard genome sequencing and annotation.</title>
        <authorList>
            <consortium name="The Broad Institute Genomics Platform"/>
            <consortium name="The Broad Institute Genome Sequencing Center for Infectious Disease"/>
            <person name="Wu L."/>
            <person name="Ma J."/>
        </authorList>
    </citation>
    <scope>NUCLEOTIDE SEQUENCE [LARGE SCALE GENOMIC DNA]</scope>
    <source>
        <strain evidence="8">KCTC 32998</strain>
    </source>
</reference>
<dbReference type="InterPro" id="IPR014336">
    <property type="entry name" value="DoeB"/>
</dbReference>
<dbReference type="EMBL" id="BMZI01000003">
    <property type="protein sequence ID" value="GHB16432.1"/>
    <property type="molecule type" value="Genomic_DNA"/>
</dbReference>
<keyword evidence="8" id="KW-1185">Reference proteome</keyword>
<protein>
    <submittedName>
        <fullName evidence="7">N-alpha-acetyl diaminobutyric acid deacetylase DoeB</fullName>
    </submittedName>
</protein>
<evidence type="ECO:0000256" key="4">
    <source>
        <dbReference type="ARBA" id="ARBA00022833"/>
    </source>
</evidence>
<feature type="domain" description="Succinylglutamate desuccinylase/Aspartoacylase catalytic" evidence="6">
    <location>
        <begin position="52"/>
        <end position="238"/>
    </location>
</feature>
<keyword evidence="4" id="KW-0862">Zinc</keyword>
<comment type="cofactor">
    <cofactor evidence="1">
        <name>Zn(2+)</name>
        <dbReference type="ChEBI" id="CHEBI:29105"/>
    </cofactor>
</comment>
<gene>
    <name evidence="7" type="ORF">GCM10009038_13700</name>
</gene>
<dbReference type="PIRSF" id="PIRSF039012">
    <property type="entry name" value="ASP"/>
    <property type="match status" value="1"/>
</dbReference>
<evidence type="ECO:0000256" key="1">
    <source>
        <dbReference type="ARBA" id="ARBA00001947"/>
    </source>
</evidence>
<feature type="region of interest" description="Disordered" evidence="5">
    <location>
        <begin position="339"/>
        <end position="359"/>
    </location>
</feature>
<dbReference type="Pfam" id="PF24827">
    <property type="entry name" value="AstE_AspA_cat"/>
    <property type="match status" value="1"/>
</dbReference>
<evidence type="ECO:0000256" key="2">
    <source>
        <dbReference type="ARBA" id="ARBA00022723"/>
    </source>
</evidence>
<evidence type="ECO:0000313" key="7">
    <source>
        <dbReference type="EMBL" id="GHB16432.1"/>
    </source>
</evidence>
<keyword evidence="2" id="KW-0479">Metal-binding</keyword>
<dbReference type="Gene3D" id="3.40.630.10">
    <property type="entry name" value="Zn peptidases"/>
    <property type="match status" value="1"/>
</dbReference>
<dbReference type="NCBIfam" id="TIGR02994">
    <property type="entry name" value="ectoine_eutE"/>
    <property type="match status" value="1"/>
</dbReference>
<evidence type="ECO:0000313" key="8">
    <source>
        <dbReference type="Proteomes" id="UP000646745"/>
    </source>
</evidence>
<dbReference type="RefSeq" id="WP_189443935.1">
    <property type="nucleotide sequence ID" value="NZ_BMZI01000003.1"/>
</dbReference>
<evidence type="ECO:0000256" key="5">
    <source>
        <dbReference type="SAM" id="MobiDB-lite"/>
    </source>
</evidence>
<keyword evidence="3" id="KW-0378">Hydrolase</keyword>
<dbReference type="InterPro" id="IPR055438">
    <property type="entry name" value="AstE_AspA_cat"/>
</dbReference>